<evidence type="ECO:0000256" key="1">
    <source>
        <dbReference type="SAM" id="Coils"/>
    </source>
</evidence>
<organism evidence="2 3">
    <name type="scientific">Candidatus Jeotgalibaca merdavium</name>
    <dbReference type="NCBI Taxonomy" id="2838627"/>
    <lineage>
        <taxon>Bacteria</taxon>
        <taxon>Bacillati</taxon>
        <taxon>Bacillota</taxon>
        <taxon>Bacilli</taxon>
        <taxon>Lactobacillales</taxon>
        <taxon>Carnobacteriaceae</taxon>
        <taxon>Jeotgalibaca</taxon>
    </lineage>
</organism>
<dbReference type="AlphaFoldDB" id="A0A9D2I360"/>
<proteinExistence type="predicted"/>
<accession>A0A9D2I360</accession>
<name>A0A9D2I360_9LACT</name>
<gene>
    <name evidence="2" type="ORF">H9948_11830</name>
</gene>
<evidence type="ECO:0000313" key="2">
    <source>
        <dbReference type="EMBL" id="HJA91465.1"/>
    </source>
</evidence>
<evidence type="ECO:0000313" key="3">
    <source>
        <dbReference type="Proteomes" id="UP000886856"/>
    </source>
</evidence>
<sequence length="67" mass="8075">MCNGIGHIKLNKEKYIKHLESELMAKNQTIKAYKEKYHDALIENEQLRSEIQTLRLRQKRLNSFDWS</sequence>
<reference evidence="2" key="1">
    <citation type="journal article" date="2021" name="PeerJ">
        <title>Extensive microbial diversity within the chicken gut microbiome revealed by metagenomics and culture.</title>
        <authorList>
            <person name="Gilroy R."/>
            <person name="Ravi A."/>
            <person name="Getino M."/>
            <person name="Pursley I."/>
            <person name="Horton D.L."/>
            <person name="Alikhan N.F."/>
            <person name="Baker D."/>
            <person name="Gharbi K."/>
            <person name="Hall N."/>
            <person name="Watson M."/>
            <person name="Adriaenssens E.M."/>
            <person name="Foster-Nyarko E."/>
            <person name="Jarju S."/>
            <person name="Secka A."/>
            <person name="Antonio M."/>
            <person name="Oren A."/>
            <person name="Chaudhuri R.R."/>
            <person name="La Ragione R."/>
            <person name="Hildebrand F."/>
            <person name="Pallen M.J."/>
        </authorList>
    </citation>
    <scope>NUCLEOTIDE SEQUENCE</scope>
    <source>
        <strain evidence="2">CHK171-505</strain>
    </source>
</reference>
<comment type="caution">
    <text evidence="2">The sequence shown here is derived from an EMBL/GenBank/DDBJ whole genome shotgun (WGS) entry which is preliminary data.</text>
</comment>
<feature type="coiled-coil region" evidence="1">
    <location>
        <begin position="16"/>
        <end position="57"/>
    </location>
</feature>
<protein>
    <submittedName>
        <fullName evidence="2">Uncharacterized protein</fullName>
    </submittedName>
</protein>
<reference evidence="2" key="2">
    <citation type="submission" date="2021-04" db="EMBL/GenBank/DDBJ databases">
        <authorList>
            <person name="Gilroy R."/>
        </authorList>
    </citation>
    <scope>NUCLEOTIDE SEQUENCE</scope>
    <source>
        <strain evidence="2">CHK171-505</strain>
    </source>
</reference>
<dbReference type="Proteomes" id="UP000886856">
    <property type="component" value="Unassembled WGS sequence"/>
</dbReference>
<keyword evidence="1" id="KW-0175">Coiled coil</keyword>
<dbReference type="EMBL" id="DWYW01000277">
    <property type="protein sequence ID" value="HJA91465.1"/>
    <property type="molecule type" value="Genomic_DNA"/>
</dbReference>